<dbReference type="InterPro" id="IPR028029">
    <property type="entry name" value="CD24"/>
</dbReference>
<name>A0A811Y9I0_NYCPR</name>
<accession>A0A811Y9I0</accession>
<dbReference type="EMBL" id="CAJHUB010000665">
    <property type="protein sequence ID" value="CAD7672146.1"/>
    <property type="molecule type" value="Genomic_DNA"/>
</dbReference>
<proteinExistence type="predicted"/>
<evidence type="ECO:0000256" key="1">
    <source>
        <dbReference type="SAM" id="MobiDB-lite"/>
    </source>
</evidence>
<comment type="caution">
    <text evidence="2">The sequence shown here is derived from an EMBL/GenBank/DDBJ whole genome shotgun (WGS) entry which is preliminary data.</text>
</comment>
<evidence type="ECO:0000313" key="3">
    <source>
        <dbReference type="Proteomes" id="UP000645828"/>
    </source>
</evidence>
<dbReference type="Proteomes" id="UP000645828">
    <property type="component" value="Unassembled WGS sequence"/>
</dbReference>
<dbReference type="GO" id="GO:0045121">
    <property type="term" value="C:membrane raft"/>
    <property type="evidence" value="ECO:0007669"/>
    <property type="project" value="TreeGrafter"/>
</dbReference>
<dbReference type="GO" id="GO:0001775">
    <property type="term" value="P:cell activation"/>
    <property type="evidence" value="ECO:0007669"/>
    <property type="project" value="TreeGrafter"/>
</dbReference>
<dbReference type="GO" id="GO:0022407">
    <property type="term" value="P:regulation of cell-cell adhesion"/>
    <property type="evidence" value="ECO:0007669"/>
    <property type="project" value="TreeGrafter"/>
</dbReference>
<keyword evidence="3" id="KW-1185">Reference proteome</keyword>
<gene>
    <name evidence="2" type="ORF">NYPRO_LOCUS4941</name>
</gene>
<dbReference type="GO" id="GO:0009897">
    <property type="term" value="C:external side of plasma membrane"/>
    <property type="evidence" value="ECO:0007669"/>
    <property type="project" value="TreeGrafter"/>
</dbReference>
<dbReference type="PANTHER" id="PTHR16676">
    <property type="entry name" value="SIGNAL TRANSDUCER CD24"/>
    <property type="match status" value="1"/>
</dbReference>
<feature type="region of interest" description="Disordered" evidence="1">
    <location>
        <begin position="1"/>
        <end position="29"/>
    </location>
</feature>
<dbReference type="GO" id="GO:0007155">
    <property type="term" value="P:cell adhesion"/>
    <property type="evidence" value="ECO:0007669"/>
    <property type="project" value="InterPro"/>
</dbReference>
<evidence type="ECO:0000313" key="2">
    <source>
        <dbReference type="EMBL" id="CAD7672146.1"/>
    </source>
</evidence>
<dbReference type="PANTHER" id="PTHR16676:SF0">
    <property type="entry name" value="SIGNAL TRANSDUCER CD24"/>
    <property type="match status" value="1"/>
</dbReference>
<reference evidence="2" key="1">
    <citation type="submission" date="2020-12" db="EMBL/GenBank/DDBJ databases">
        <authorList>
            <consortium name="Molecular Ecology Group"/>
        </authorList>
    </citation>
    <scope>NUCLEOTIDE SEQUENCE</scope>
    <source>
        <strain evidence="2">TBG_1078</strain>
    </source>
</reference>
<dbReference type="AlphaFoldDB" id="A0A811Y9I0"/>
<organism evidence="2 3">
    <name type="scientific">Nyctereutes procyonoides</name>
    <name type="common">Raccoon dog</name>
    <name type="synonym">Canis procyonoides</name>
    <dbReference type="NCBI Taxonomy" id="34880"/>
    <lineage>
        <taxon>Eukaryota</taxon>
        <taxon>Metazoa</taxon>
        <taxon>Chordata</taxon>
        <taxon>Craniata</taxon>
        <taxon>Vertebrata</taxon>
        <taxon>Euteleostomi</taxon>
        <taxon>Mammalia</taxon>
        <taxon>Eutheria</taxon>
        <taxon>Laurasiatheria</taxon>
        <taxon>Carnivora</taxon>
        <taxon>Caniformia</taxon>
        <taxon>Canidae</taxon>
        <taxon>Nyctereutes</taxon>
    </lineage>
</organism>
<dbReference type="GO" id="GO:0030296">
    <property type="term" value="F:protein tyrosine kinase activator activity"/>
    <property type="evidence" value="ECO:0007669"/>
    <property type="project" value="TreeGrafter"/>
</dbReference>
<sequence length="48" mass="5196">MQIYSNQTTVNTSTSRNPANASTRATRGALQSTASLSMISFSLLHLYC</sequence>
<dbReference type="Pfam" id="PF14984">
    <property type="entry name" value="CD24"/>
    <property type="match status" value="1"/>
</dbReference>
<protein>
    <submittedName>
        <fullName evidence="2">(raccoon dog) hypothetical protein</fullName>
    </submittedName>
</protein>